<accession>A0A8J2JV63</accession>
<dbReference type="GO" id="GO:0006744">
    <property type="term" value="P:ubiquinone biosynthetic process"/>
    <property type="evidence" value="ECO:0007669"/>
    <property type="project" value="UniProtKB-UniRule"/>
</dbReference>
<evidence type="ECO:0000313" key="15">
    <source>
        <dbReference type="EMBL" id="CAG7727305.1"/>
    </source>
</evidence>
<dbReference type="NCBIfam" id="TIGR01474">
    <property type="entry name" value="ubiA_proteo"/>
    <property type="match status" value="1"/>
</dbReference>
<dbReference type="EMBL" id="CAJVCH010146765">
    <property type="protein sequence ID" value="CAG7727305.1"/>
    <property type="molecule type" value="Genomic_DNA"/>
</dbReference>
<keyword evidence="7 14" id="KW-0999">Mitochondrion inner membrane</keyword>
<dbReference type="CDD" id="cd13959">
    <property type="entry name" value="PT_UbiA_COQ2"/>
    <property type="match status" value="1"/>
</dbReference>
<evidence type="ECO:0000256" key="5">
    <source>
        <dbReference type="ARBA" id="ARBA00022688"/>
    </source>
</evidence>
<evidence type="ECO:0000256" key="10">
    <source>
        <dbReference type="ARBA" id="ARBA00023229"/>
    </source>
</evidence>
<keyword evidence="14" id="KW-0496">Mitochondrion</keyword>
<reference evidence="15" key="1">
    <citation type="submission" date="2021-06" db="EMBL/GenBank/DDBJ databases">
        <authorList>
            <person name="Hodson N. C."/>
            <person name="Mongue J. A."/>
            <person name="Jaron S. K."/>
        </authorList>
    </citation>
    <scope>NUCLEOTIDE SEQUENCE</scope>
</reference>
<comment type="function">
    <text evidence="14">Catalyzes the prenylation of para-hydroxybenzoate (PHB) with an all-trans polyprenyl group. Mediates the second step in the final reaction sequence of coenzyme Q (CoQ) biosynthesis, which is the condensation of the polyisoprenoid side chain with PHB, generating the first membrane-bound Q intermediate.</text>
</comment>
<dbReference type="PROSITE" id="PS00943">
    <property type="entry name" value="UBIA"/>
    <property type="match status" value="1"/>
</dbReference>
<evidence type="ECO:0000256" key="3">
    <source>
        <dbReference type="ARBA" id="ARBA00005985"/>
    </source>
</evidence>
<dbReference type="EC" id="2.5.1.39" evidence="14"/>
<keyword evidence="9 14" id="KW-0472">Membrane</keyword>
<keyword evidence="5 14" id="KW-0831">Ubiquinone biosynthesis</keyword>
<dbReference type="PANTHER" id="PTHR11048:SF28">
    <property type="entry name" value="4-HYDROXYBENZOATE POLYPRENYLTRANSFERASE, MITOCHONDRIAL"/>
    <property type="match status" value="1"/>
</dbReference>
<comment type="similarity">
    <text evidence="3 14">Belongs to the UbiA prenyltransferase family.</text>
</comment>
<evidence type="ECO:0000313" key="16">
    <source>
        <dbReference type="Proteomes" id="UP000708208"/>
    </source>
</evidence>
<dbReference type="InterPro" id="IPR039653">
    <property type="entry name" value="Prenyltransferase"/>
</dbReference>
<evidence type="ECO:0000256" key="6">
    <source>
        <dbReference type="ARBA" id="ARBA00022692"/>
    </source>
</evidence>
<dbReference type="InterPro" id="IPR006370">
    <property type="entry name" value="HB_polyprenyltransferase-like"/>
</dbReference>
<comment type="catalytic activity">
    <reaction evidence="13">
        <text>an all-trans-polyprenyl diphosphate + 4-hydroxybenzoate = a 4-hydroxy-3-(all-trans-polyprenyl)benzoate + diphosphate</text>
        <dbReference type="Rhea" id="RHEA:44504"/>
        <dbReference type="Rhea" id="RHEA-COMP:9514"/>
        <dbReference type="Rhea" id="RHEA-COMP:9564"/>
        <dbReference type="ChEBI" id="CHEBI:17879"/>
        <dbReference type="ChEBI" id="CHEBI:33019"/>
        <dbReference type="ChEBI" id="CHEBI:58914"/>
        <dbReference type="ChEBI" id="CHEBI:78396"/>
        <dbReference type="EC" id="2.5.1.39"/>
    </reaction>
    <physiologicalReaction direction="left-to-right" evidence="13">
        <dbReference type="Rhea" id="RHEA:44505"/>
    </physiologicalReaction>
</comment>
<comment type="caution">
    <text evidence="15">The sequence shown here is derived from an EMBL/GenBank/DDBJ whole genome shotgun (WGS) entry which is preliminary data.</text>
</comment>
<comment type="cofactor">
    <cofactor evidence="1 14">
        <name>Mg(2+)</name>
        <dbReference type="ChEBI" id="CHEBI:18420"/>
    </cofactor>
</comment>
<comment type="catalytic activity">
    <reaction evidence="12">
        <text>all-trans-nonaprenyl diphosphate + 4-hydroxybenzoate = 4-hydroxy-3-(all-trans-nonaprenyl)benzoate + diphosphate</text>
        <dbReference type="Rhea" id="RHEA:17709"/>
        <dbReference type="ChEBI" id="CHEBI:17879"/>
        <dbReference type="ChEBI" id="CHEBI:33019"/>
        <dbReference type="ChEBI" id="CHEBI:58391"/>
        <dbReference type="ChEBI" id="CHEBI:84502"/>
        <dbReference type="EC" id="2.5.1.39"/>
    </reaction>
    <physiologicalReaction direction="left-to-right" evidence="12">
        <dbReference type="Rhea" id="RHEA:17710"/>
    </physiologicalReaction>
</comment>
<evidence type="ECO:0000256" key="8">
    <source>
        <dbReference type="ARBA" id="ARBA00022989"/>
    </source>
</evidence>
<comment type="subcellular location">
    <subcellularLocation>
        <location evidence="2">Membrane</location>
        <topology evidence="2">Multi-pass membrane protein</topology>
    </subcellularLocation>
    <subcellularLocation>
        <location evidence="14">Mitochondrion inner membrane</location>
        <topology evidence="14">Multi-pass membrane protein</topology>
        <orientation evidence="14">Matrix side</orientation>
    </subcellularLocation>
</comment>
<dbReference type="FunFam" id="1.10.357.140:FF:000003">
    <property type="entry name" value="4-hydroxybenzoate polyprenyltransferase, mitochondrial"/>
    <property type="match status" value="1"/>
</dbReference>
<dbReference type="GO" id="GO:0008412">
    <property type="term" value="F:4-hydroxybenzoate polyprenyltransferase activity"/>
    <property type="evidence" value="ECO:0007669"/>
    <property type="project" value="UniProtKB-EC"/>
</dbReference>
<dbReference type="FunFam" id="1.20.120.1780:FF:000001">
    <property type="entry name" value="4-hydroxybenzoate octaprenyltransferase"/>
    <property type="match status" value="1"/>
</dbReference>
<keyword evidence="4 14" id="KW-0808">Transferase</keyword>
<evidence type="ECO:0000256" key="9">
    <source>
        <dbReference type="ARBA" id="ARBA00023136"/>
    </source>
</evidence>
<keyword evidence="8 14" id="KW-1133">Transmembrane helix</keyword>
<evidence type="ECO:0000256" key="12">
    <source>
        <dbReference type="ARBA" id="ARBA00050454"/>
    </source>
</evidence>
<name>A0A8J2JV63_9HEXA</name>
<dbReference type="GO" id="GO:0005743">
    <property type="term" value="C:mitochondrial inner membrane"/>
    <property type="evidence" value="ECO:0007669"/>
    <property type="project" value="UniProtKB-SubCell"/>
</dbReference>
<keyword evidence="6 14" id="KW-0812">Transmembrane</keyword>
<organism evidence="15 16">
    <name type="scientific">Allacma fusca</name>
    <dbReference type="NCBI Taxonomy" id="39272"/>
    <lineage>
        <taxon>Eukaryota</taxon>
        <taxon>Metazoa</taxon>
        <taxon>Ecdysozoa</taxon>
        <taxon>Arthropoda</taxon>
        <taxon>Hexapoda</taxon>
        <taxon>Collembola</taxon>
        <taxon>Symphypleona</taxon>
        <taxon>Sminthuridae</taxon>
        <taxon>Allacma</taxon>
    </lineage>
</organism>
<dbReference type="Proteomes" id="UP000708208">
    <property type="component" value="Unassembled WGS sequence"/>
</dbReference>
<dbReference type="UniPathway" id="UPA00232"/>
<dbReference type="HAMAP" id="MF_01635">
    <property type="entry name" value="UbiA"/>
    <property type="match status" value="1"/>
</dbReference>
<protein>
    <recommendedName>
        <fullName evidence="14">4-hydroxybenzoate polyprenyltransferase, mitochondrial</fullName>
        <shortName evidence="14">4-HB polyprenyltransferase</shortName>
        <ecNumber evidence="14">2.5.1.39</ecNumber>
    </recommendedName>
    <alternativeName>
        <fullName evidence="14">Para-hydroxybenzoate--polyprenyltransferase</fullName>
        <shortName evidence="14">PHB:PPT</shortName>
        <shortName evidence="14">PHB:polyprenyltransferase</shortName>
    </alternativeName>
</protein>
<dbReference type="GO" id="GO:0008299">
    <property type="term" value="P:isoprenoid biosynthetic process"/>
    <property type="evidence" value="ECO:0007669"/>
    <property type="project" value="UniProtKB-UniRule"/>
</dbReference>
<evidence type="ECO:0000256" key="11">
    <source>
        <dbReference type="ARBA" id="ARBA00049890"/>
    </source>
</evidence>
<evidence type="ECO:0000256" key="2">
    <source>
        <dbReference type="ARBA" id="ARBA00004141"/>
    </source>
</evidence>
<keyword evidence="16" id="KW-1185">Reference proteome</keyword>
<dbReference type="InterPro" id="IPR000537">
    <property type="entry name" value="UbiA_prenyltransferase"/>
</dbReference>
<evidence type="ECO:0000256" key="1">
    <source>
        <dbReference type="ARBA" id="ARBA00001946"/>
    </source>
</evidence>
<dbReference type="PANTHER" id="PTHR11048">
    <property type="entry name" value="PRENYLTRANSFERASES"/>
    <property type="match status" value="1"/>
</dbReference>
<feature type="transmembrane region" description="Helical" evidence="14">
    <location>
        <begin position="228"/>
        <end position="261"/>
    </location>
</feature>
<comment type="pathway">
    <text evidence="14">Cofactor biosynthesis; ubiquinone biosynthesis.</text>
</comment>
<keyword evidence="10 14" id="KW-0414">Isoprene biosynthesis</keyword>
<proteinExistence type="inferred from homology"/>
<gene>
    <name evidence="15" type="ORF">AFUS01_LOCUS16155</name>
</gene>
<comment type="catalytic activity">
    <reaction evidence="11">
        <text>all-trans-decaprenyl diphosphate + 4-hydroxybenzoate = 4-hydroxy-3-(all-trans-decaprenyl)benzoate + diphosphate</text>
        <dbReference type="Rhea" id="RHEA:44564"/>
        <dbReference type="ChEBI" id="CHEBI:17879"/>
        <dbReference type="ChEBI" id="CHEBI:33019"/>
        <dbReference type="ChEBI" id="CHEBI:60721"/>
        <dbReference type="ChEBI" id="CHEBI:84503"/>
        <dbReference type="EC" id="2.5.1.39"/>
    </reaction>
    <physiologicalReaction direction="left-to-right" evidence="11">
        <dbReference type="Rhea" id="RHEA:44565"/>
    </physiologicalReaction>
</comment>
<dbReference type="Pfam" id="PF01040">
    <property type="entry name" value="UbiA"/>
    <property type="match status" value="1"/>
</dbReference>
<feature type="transmembrane region" description="Helical" evidence="14">
    <location>
        <begin position="273"/>
        <end position="290"/>
    </location>
</feature>
<evidence type="ECO:0000256" key="7">
    <source>
        <dbReference type="ARBA" id="ARBA00022792"/>
    </source>
</evidence>
<evidence type="ECO:0000256" key="4">
    <source>
        <dbReference type="ARBA" id="ARBA00022679"/>
    </source>
</evidence>
<sequence>MTVKNSTTGLEVEFIFENTTITGISRGNYGFVKELETHFCIVMSSLLNSRMFLNSSQLRRSVVKFYIYDVTISNSFTVLVPPRNVFWVRSHLKKLSSSTHLSQISSLNGNHRLNSSHHDSIKQPKALPEILVDAAPLSWQNYLKISRMNRPIGTWLLFWPCTWGLTLGTGGTPALTTLGLFGLGAFIMRGAGCTINDMWDHRIDAKVKRTRTRPLACGHMRMRHATAWLGVQLSVALTILCQLNAPCFILGVGSLGLVVLYPLAKRVTNWPQAILGLTFNTGILVGYTATQSSQLGYLAMPWTDPACLAFYLSGLSWTLIYDTIYAHQDVEDDALLGLGSTARKFGDKTKYWLTGFSTSMVGSLTAAGIFADASWPFYAGVAATATHLAWQLRTLDINNPENCADRFTSNRHIGWRAVSSVNLRDYRL</sequence>
<dbReference type="OrthoDB" id="18170at2759"/>
<evidence type="ECO:0000256" key="14">
    <source>
        <dbReference type="HAMAP-Rule" id="MF_03189"/>
    </source>
</evidence>
<dbReference type="InterPro" id="IPR030470">
    <property type="entry name" value="UbiA_prenylTrfase_CS"/>
</dbReference>
<dbReference type="AlphaFoldDB" id="A0A8J2JV63"/>
<evidence type="ECO:0000256" key="13">
    <source>
        <dbReference type="ARBA" id="ARBA00051182"/>
    </source>
</evidence>
<feature type="transmembrane region" description="Helical" evidence="14">
    <location>
        <begin position="152"/>
        <end position="172"/>
    </location>
</feature>